<feature type="region of interest" description="Disordered" evidence="1">
    <location>
        <begin position="97"/>
        <end position="169"/>
    </location>
</feature>
<evidence type="ECO:0000313" key="3">
    <source>
        <dbReference type="Proteomes" id="UP001589703"/>
    </source>
</evidence>
<feature type="compositionally biased region" description="Basic and acidic residues" evidence="1">
    <location>
        <begin position="112"/>
        <end position="139"/>
    </location>
</feature>
<reference evidence="2 3" key="1">
    <citation type="submission" date="2024-09" db="EMBL/GenBank/DDBJ databases">
        <authorList>
            <person name="Sun Q."/>
            <person name="Mori K."/>
        </authorList>
    </citation>
    <scope>NUCLEOTIDE SEQUENCE [LARGE SCALE GENOMIC DNA]</scope>
    <source>
        <strain evidence="2 3">JCM 10918</strain>
    </source>
</reference>
<evidence type="ECO:0000256" key="1">
    <source>
        <dbReference type="SAM" id="MobiDB-lite"/>
    </source>
</evidence>
<gene>
    <name evidence="2" type="ORF">ACFFRO_00255</name>
</gene>
<evidence type="ECO:0008006" key="4">
    <source>
        <dbReference type="Google" id="ProtNLM"/>
    </source>
</evidence>
<feature type="compositionally biased region" description="Low complexity" evidence="1">
    <location>
        <begin position="140"/>
        <end position="149"/>
    </location>
</feature>
<accession>A0ABV5V6Y5</accession>
<name>A0ABV5V6Y5_9ACTN</name>
<keyword evidence="3" id="KW-1185">Reference proteome</keyword>
<dbReference type="RefSeq" id="WP_385857694.1">
    <property type="nucleotide sequence ID" value="NZ_JBHMAR010000001.1"/>
</dbReference>
<comment type="caution">
    <text evidence="2">The sequence shown here is derived from an EMBL/GenBank/DDBJ whole genome shotgun (WGS) entry which is preliminary data.</text>
</comment>
<feature type="compositionally biased region" description="Acidic residues" evidence="1">
    <location>
        <begin position="98"/>
        <end position="111"/>
    </location>
</feature>
<sequence>MTTDLPSVAPAVTAELVAALSPRLRKRLDAGVAKLRARPAVREGDAVRIALDDDTDIVLEAPGGTVTSATAIRCGCLLAPDCLHRAAVASAAPIADDTAADDADDPYDADAPDGRTAREDEGTRPEQSRTEAAFDRQPTDRQPAAADRPAPSPPAPPGEADDHDAPTTGHMDAARAVFDATAAVLVAGTDGAGAVLQAELLRAAHSARLAGLPRASAAAVSVVNGVRAARTGDAGYRLADLTGALADVLGVTHRLPRATGAELAGLRGSARRPYRPDGSLRLYGLFSEPVLTATGYAGAVTWTVDTDGRLYSVADVAPGGAARAASAAGRTVRMGDTALTHGELSRAGLAVSGATVSPTGRLGAGGTVRAVRAPGAAWREEPSAGLWAEPVAEQVRRALNGTHDLLFLDVTLIGAVREAAGDCLLADCGGVPVRLTTAHDDPALPFRDNLRLLAAVPGTRLRVVARLMPAPLPRAALLAAEHPGDAAARVNLGLDRLQRADLPRPAPGPVPHPAAPAGVFEEAPLHLLRRRVQQAVSGGRRVLSLARGDRGDGARLRAAGLATAADLLDALHAAAAVRARDAFGRLLPADTDRFARAWLAAAVYTDTVESALCAHAWEKAAVPV</sequence>
<dbReference type="Proteomes" id="UP001589703">
    <property type="component" value="Unassembled WGS sequence"/>
</dbReference>
<organism evidence="2 3">
    <name type="scientific">Streptomyces thermocoprophilus</name>
    <dbReference type="NCBI Taxonomy" id="78356"/>
    <lineage>
        <taxon>Bacteria</taxon>
        <taxon>Bacillati</taxon>
        <taxon>Actinomycetota</taxon>
        <taxon>Actinomycetes</taxon>
        <taxon>Kitasatosporales</taxon>
        <taxon>Streptomycetaceae</taxon>
        <taxon>Streptomyces</taxon>
    </lineage>
</organism>
<proteinExistence type="predicted"/>
<evidence type="ECO:0000313" key="2">
    <source>
        <dbReference type="EMBL" id="MFB9733591.1"/>
    </source>
</evidence>
<dbReference type="EMBL" id="JBHMAR010000001">
    <property type="protein sequence ID" value="MFB9733591.1"/>
    <property type="molecule type" value="Genomic_DNA"/>
</dbReference>
<protein>
    <recommendedName>
        <fullName evidence="4">SWIM-type domain-containing protein</fullName>
    </recommendedName>
</protein>